<name>A0A1G2CZU2_9BACT</name>
<evidence type="ECO:0000313" key="2">
    <source>
        <dbReference type="Proteomes" id="UP000177996"/>
    </source>
</evidence>
<organism evidence="1 2">
    <name type="scientific">Candidatus Lloydbacteria bacterium RIFCSPHIGHO2_02_FULL_50_13</name>
    <dbReference type="NCBI Taxonomy" id="1798661"/>
    <lineage>
        <taxon>Bacteria</taxon>
        <taxon>Candidatus Lloydiibacteriota</taxon>
    </lineage>
</organism>
<accession>A0A1G2CZU2</accession>
<protein>
    <submittedName>
        <fullName evidence="1">Uncharacterized protein</fullName>
    </submittedName>
</protein>
<dbReference type="AlphaFoldDB" id="A0A1G2CZU2"/>
<gene>
    <name evidence="1" type="ORF">A3D65_04380</name>
</gene>
<reference evidence="1 2" key="1">
    <citation type="journal article" date="2016" name="Nat. Commun.">
        <title>Thousands of microbial genomes shed light on interconnected biogeochemical processes in an aquifer system.</title>
        <authorList>
            <person name="Anantharaman K."/>
            <person name="Brown C.T."/>
            <person name="Hug L.A."/>
            <person name="Sharon I."/>
            <person name="Castelle C.J."/>
            <person name="Probst A.J."/>
            <person name="Thomas B.C."/>
            <person name="Singh A."/>
            <person name="Wilkins M.J."/>
            <person name="Karaoz U."/>
            <person name="Brodie E.L."/>
            <person name="Williams K.H."/>
            <person name="Hubbard S.S."/>
            <person name="Banfield J.F."/>
        </authorList>
    </citation>
    <scope>NUCLEOTIDE SEQUENCE [LARGE SCALE GENOMIC DNA]</scope>
</reference>
<dbReference type="STRING" id="1798661.A3D65_04380"/>
<sequence length="73" mass="8167">MAKYYTQKERSKRCNELNARIEEFCVVCLKPMGFPKATPVDAPIRFKDGANYNEGGQACGNCNREMARKGSSS</sequence>
<comment type="caution">
    <text evidence="1">The sequence shown here is derived from an EMBL/GenBank/DDBJ whole genome shotgun (WGS) entry which is preliminary data.</text>
</comment>
<evidence type="ECO:0000313" key="1">
    <source>
        <dbReference type="EMBL" id="OGZ06909.1"/>
    </source>
</evidence>
<dbReference type="Proteomes" id="UP000177996">
    <property type="component" value="Unassembled WGS sequence"/>
</dbReference>
<proteinExistence type="predicted"/>
<dbReference type="EMBL" id="MHLL01000075">
    <property type="protein sequence ID" value="OGZ06909.1"/>
    <property type="molecule type" value="Genomic_DNA"/>
</dbReference>